<dbReference type="EMBL" id="CP071880">
    <property type="protein sequence ID" value="QTE52620.1"/>
    <property type="molecule type" value="Genomic_DNA"/>
</dbReference>
<keyword evidence="2" id="KW-1185">Reference proteome</keyword>
<protein>
    <submittedName>
        <fullName evidence="1">Uncharacterized protein</fullName>
    </submittedName>
</protein>
<dbReference type="Proteomes" id="UP000663940">
    <property type="component" value="Chromosome"/>
</dbReference>
<evidence type="ECO:0000313" key="2">
    <source>
        <dbReference type="Proteomes" id="UP000663940"/>
    </source>
</evidence>
<gene>
    <name evidence="1" type="ORF">J3L21_11915</name>
</gene>
<organism evidence="1 2">
    <name type="scientific">Mucilaginibacter rubeus</name>
    <dbReference type="NCBI Taxonomy" id="2027860"/>
    <lineage>
        <taxon>Bacteria</taxon>
        <taxon>Pseudomonadati</taxon>
        <taxon>Bacteroidota</taxon>
        <taxon>Sphingobacteriia</taxon>
        <taxon>Sphingobacteriales</taxon>
        <taxon>Sphingobacteriaceae</taxon>
        <taxon>Mucilaginibacter</taxon>
    </lineage>
</organism>
<accession>A0ABX7UKS8</accession>
<evidence type="ECO:0000313" key="1">
    <source>
        <dbReference type="EMBL" id="QTE52620.1"/>
    </source>
</evidence>
<dbReference type="RefSeq" id="WP_208057797.1">
    <property type="nucleotide sequence ID" value="NZ_CP071880.1"/>
</dbReference>
<reference evidence="1 2" key="1">
    <citation type="submission" date="2021-03" db="EMBL/GenBank/DDBJ databases">
        <title>Mucilaginibacter strains isolated from gold and copper mining confer multi heavy-metal resistance.</title>
        <authorList>
            <person name="Li Y."/>
        </authorList>
    </citation>
    <scope>NUCLEOTIDE SEQUENCE [LARGE SCALE GENOMIC DNA]</scope>
    <source>
        <strain evidence="1 2">P2-4</strain>
    </source>
</reference>
<proteinExistence type="predicted"/>
<name>A0ABX7UKS8_9SPHI</name>
<sequence length="68" mass="8130">MYNNQFISELRAQRLNVLEQLKHIDAMLKLYGVNLDEEEIPAYSGIEALVYERPYKRMQVIKKRLQAF</sequence>